<proteinExistence type="inferred from homology"/>
<evidence type="ECO:0000313" key="9">
    <source>
        <dbReference type="EMBL" id="MSU88786.1"/>
    </source>
</evidence>
<dbReference type="PROSITE" id="PS50928">
    <property type="entry name" value="ABC_TM1"/>
    <property type="match status" value="1"/>
</dbReference>
<feature type="transmembrane region" description="Helical" evidence="7">
    <location>
        <begin position="182"/>
        <end position="202"/>
    </location>
</feature>
<keyword evidence="10" id="KW-1185">Reference proteome</keyword>
<dbReference type="PANTHER" id="PTHR30151:SF20">
    <property type="entry name" value="ABC TRANSPORTER PERMEASE PROTEIN HI_0355-RELATED"/>
    <property type="match status" value="1"/>
</dbReference>
<sequence>MRRLGTIAGPVLLALALWQAVVVLTGVPSFLLPAPARVAVTLWTSRALLAEHALTTAAEVLIGLFLGAALGFCAAVLMAASPPARAVLRPMLVFSQAVPVFALAPLLTLWLGYGLWSKVAMALLIIFFPVTSAFFDALMRTPPGWTGLAQVMGASPARLMWHVRIPAALPGFASGLRLAAVYAPIGAIIGEWVGASNGLGYLMLLANGRAKIDLMFAALIVLAVFALLLHAAVDAACNRALRGRT</sequence>
<evidence type="ECO:0000256" key="1">
    <source>
        <dbReference type="ARBA" id="ARBA00004651"/>
    </source>
</evidence>
<evidence type="ECO:0000256" key="4">
    <source>
        <dbReference type="ARBA" id="ARBA00022692"/>
    </source>
</evidence>
<feature type="transmembrane region" description="Helical" evidence="7">
    <location>
        <begin position="214"/>
        <end position="233"/>
    </location>
</feature>
<feature type="transmembrane region" description="Helical" evidence="7">
    <location>
        <begin position="92"/>
        <end position="113"/>
    </location>
</feature>
<protein>
    <submittedName>
        <fullName evidence="9">ABC transporter permease subunit</fullName>
    </submittedName>
</protein>
<dbReference type="EMBL" id="WIND01000002">
    <property type="protein sequence ID" value="MSU88786.1"/>
    <property type="molecule type" value="Genomic_DNA"/>
</dbReference>
<dbReference type="Pfam" id="PF00528">
    <property type="entry name" value="BPD_transp_1"/>
    <property type="match status" value="1"/>
</dbReference>
<reference evidence="9 10" key="1">
    <citation type="submission" date="2019-10" db="EMBL/GenBank/DDBJ databases">
        <title>Cognatihalovulum marinum gen. nov. sp. nov., a new member of the family Rhodobacteraceae isolated from deep seawater of the Northwest Indian Ocean.</title>
        <authorList>
            <person name="Ruan C."/>
            <person name="Wang J."/>
            <person name="Zheng X."/>
            <person name="Song L."/>
            <person name="Zhu Y."/>
            <person name="Huang Y."/>
            <person name="Lu Z."/>
            <person name="Du W."/>
            <person name="Huang L."/>
            <person name="Dai X."/>
        </authorList>
    </citation>
    <scope>NUCLEOTIDE SEQUENCE [LARGE SCALE GENOMIC DNA]</scope>
    <source>
        <strain evidence="9 10">2CG4</strain>
    </source>
</reference>
<accession>A0A6L5YWR9</accession>
<dbReference type="Gene3D" id="1.10.3720.10">
    <property type="entry name" value="MetI-like"/>
    <property type="match status" value="1"/>
</dbReference>
<feature type="transmembrane region" description="Helical" evidence="7">
    <location>
        <begin position="57"/>
        <end position="80"/>
    </location>
</feature>
<evidence type="ECO:0000313" key="10">
    <source>
        <dbReference type="Proteomes" id="UP000474957"/>
    </source>
</evidence>
<gene>
    <name evidence="9" type="ORF">GE300_04010</name>
</gene>
<evidence type="ECO:0000256" key="2">
    <source>
        <dbReference type="ARBA" id="ARBA00022448"/>
    </source>
</evidence>
<dbReference type="InterPro" id="IPR035906">
    <property type="entry name" value="MetI-like_sf"/>
</dbReference>
<dbReference type="PANTHER" id="PTHR30151">
    <property type="entry name" value="ALKANE SULFONATE ABC TRANSPORTER-RELATED, MEMBRANE SUBUNIT"/>
    <property type="match status" value="1"/>
</dbReference>
<keyword evidence="5 7" id="KW-1133">Transmembrane helix</keyword>
<feature type="domain" description="ABC transmembrane type-1" evidence="8">
    <location>
        <begin position="49"/>
        <end position="233"/>
    </location>
</feature>
<keyword evidence="3" id="KW-1003">Cell membrane</keyword>
<keyword evidence="4 7" id="KW-0812">Transmembrane</keyword>
<evidence type="ECO:0000259" key="8">
    <source>
        <dbReference type="PROSITE" id="PS50928"/>
    </source>
</evidence>
<dbReference type="AlphaFoldDB" id="A0A6L5YWR9"/>
<dbReference type="CDD" id="cd06261">
    <property type="entry name" value="TM_PBP2"/>
    <property type="match status" value="1"/>
</dbReference>
<dbReference type="Proteomes" id="UP000474957">
    <property type="component" value="Unassembled WGS sequence"/>
</dbReference>
<keyword evidence="6 7" id="KW-0472">Membrane</keyword>
<comment type="similarity">
    <text evidence="7">Belongs to the binding-protein-dependent transport system permease family.</text>
</comment>
<comment type="caution">
    <text evidence="9">The sequence shown here is derived from an EMBL/GenBank/DDBJ whole genome shotgun (WGS) entry which is preliminary data.</text>
</comment>
<dbReference type="InterPro" id="IPR000515">
    <property type="entry name" value="MetI-like"/>
</dbReference>
<feature type="transmembrane region" description="Helical" evidence="7">
    <location>
        <begin position="119"/>
        <end position="138"/>
    </location>
</feature>
<keyword evidence="2 7" id="KW-0813">Transport</keyword>
<evidence type="ECO:0000256" key="3">
    <source>
        <dbReference type="ARBA" id="ARBA00022475"/>
    </source>
</evidence>
<evidence type="ECO:0000256" key="5">
    <source>
        <dbReference type="ARBA" id="ARBA00022989"/>
    </source>
</evidence>
<evidence type="ECO:0000256" key="6">
    <source>
        <dbReference type="ARBA" id="ARBA00023136"/>
    </source>
</evidence>
<name>A0A6L5YWR9_9RHOB</name>
<dbReference type="RefSeq" id="WP_154445151.1">
    <property type="nucleotide sequence ID" value="NZ_WIND01000002.1"/>
</dbReference>
<comment type="subcellular location">
    <subcellularLocation>
        <location evidence="1 7">Cell membrane</location>
        <topology evidence="1 7">Multi-pass membrane protein</topology>
    </subcellularLocation>
</comment>
<dbReference type="SUPFAM" id="SSF161098">
    <property type="entry name" value="MetI-like"/>
    <property type="match status" value="1"/>
</dbReference>
<dbReference type="GO" id="GO:0005886">
    <property type="term" value="C:plasma membrane"/>
    <property type="evidence" value="ECO:0007669"/>
    <property type="project" value="UniProtKB-SubCell"/>
</dbReference>
<dbReference type="GO" id="GO:0055085">
    <property type="term" value="P:transmembrane transport"/>
    <property type="evidence" value="ECO:0007669"/>
    <property type="project" value="InterPro"/>
</dbReference>
<evidence type="ECO:0000256" key="7">
    <source>
        <dbReference type="RuleBase" id="RU363032"/>
    </source>
</evidence>
<organism evidence="9 10">
    <name type="scientific">Halovulum marinum</name>
    <dbReference type="NCBI Taxonomy" id="2662447"/>
    <lineage>
        <taxon>Bacteria</taxon>
        <taxon>Pseudomonadati</taxon>
        <taxon>Pseudomonadota</taxon>
        <taxon>Alphaproteobacteria</taxon>
        <taxon>Rhodobacterales</taxon>
        <taxon>Paracoccaceae</taxon>
        <taxon>Halovulum</taxon>
    </lineage>
</organism>